<dbReference type="RefSeq" id="WP_180856579.1">
    <property type="nucleotide sequence ID" value="NZ_CAIJDE010000029.1"/>
</dbReference>
<comment type="caution">
    <text evidence="1">The sequence shown here is derived from an EMBL/GenBank/DDBJ whole genome shotgun (WGS) entry which is preliminary data.</text>
</comment>
<dbReference type="AlphaFoldDB" id="A0A9N8P0I2"/>
<evidence type="ECO:0000313" key="1">
    <source>
        <dbReference type="EMBL" id="CAC9972992.1"/>
    </source>
</evidence>
<name>A0A9N8P0I2_9FLAO</name>
<dbReference type="EMBL" id="CAIJDE010000029">
    <property type="protein sequence ID" value="CAC9972992.1"/>
    <property type="molecule type" value="Genomic_DNA"/>
</dbReference>
<proteinExistence type="predicted"/>
<keyword evidence="2" id="KW-1185">Reference proteome</keyword>
<reference evidence="1 2" key="1">
    <citation type="submission" date="2020-06" db="EMBL/GenBank/DDBJ databases">
        <authorList>
            <person name="Criscuolo A."/>
        </authorList>
    </citation>
    <scope>NUCLEOTIDE SEQUENCE [LARGE SCALE GENOMIC DNA]</scope>
    <source>
        <strain evidence="1">PXU-55</strain>
    </source>
</reference>
<evidence type="ECO:0000313" key="2">
    <source>
        <dbReference type="Proteomes" id="UP000533639"/>
    </source>
</evidence>
<organism evidence="1 2">
    <name type="scientific">Flavobacterium panici</name>
    <dbReference type="NCBI Taxonomy" id="2654843"/>
    <lineage>
        <taxon>Bacteria</taxon>
        <taxon>Pseudomonadati</taxon>
        <taxon>Bacteroidota</taxon>
        <taxon>Flavobacteriia</taxon>
        <taxon>Flavobacteriales</taxon>
        <taxon>Flavobacteriaceae</taxon>
        <taxon>Flavobacterium</taxon>
    </lineage>
</organism>
<gene>
    <name evidence="1" type="ORF">FLAPXU55_00671</name>
</gene>
<protein>
    <submittedName>
        <fullName evidence="1">Uncharacterized protein</fullName>
    </submittedName>
</protein>
<dbReference type="Proteomes" id="UP000533639">
    <property type="component" value="Unassembled WGS sequence"/>
</dbReference>
<sequence>MRIEKIAIEAENLGNDPIMMNSYRDFYNNKGYVLTKNSFLKDASPKISKFPNQAQFLYDWKHLFTNAQRVYLLDLSGVNEKDVNLKTYDKIKYASDMKWSNKYFVVNYGTNAIWACNIFVGEALFNAGYKFLNADKKYYSAKQIWNAEGPFKIVDKKNVKRGHIAAFNGSHVEIVTKVNRGQKLFDDDFCSRGAGRGPFDFGTEKCEGIFGNKREIDNEEIRFLTLR</sequence>
<accession>A0A9N8P0I2</accession>